<dbReference type="AlphaFoldDB" id="B7J7L3"/>
<dbReference type="EMBL" id="CP001219">
    <property type="protein sequence ID" value="ACK77937.1"/>
    <property type="molecule type" value="Genomic_DNA"/>
</dbReference>
<reference evidence="1 2" key="1">
    <citation type="journal article" date="2008" name="BMC Genomics">
        <title>Acidithiobacillus ferrooxidans metabolism: from genome sequence to industrial applications.</title>
        <authorList>
            <person name="Valdes J."/>
            <person name="Pedroso I."/>
            <person name="Quatrini R."/>
            <person name="Dodson R.J."/>
            <person name="Tettelin H."/>
            <person name="Blake R.II."/>
            <person name="Eisen J.A."/>
            <person name="Holmes D.S."/>
        </authorList>
    </citation>
    <scope>NUCLEOTIDE SEQUENCE [LARGE SCALE GENOMIC DNA]</scope>
    <source>
        <strain evidence="2">ATCC 23270 / DSM 14882 / CIP 104768 / NCIMB 8455</strain>
    </source>
</reference>
<dbReference type="CDD" id="cd09705">
    <property type="entry name" value="Csf1_U"/>
    <property type="match status" value="1"/>
</dbReference>
<keyword evidence="2" id="KW-1185">Reference proteome</keyword>
<dbReference type="NCBIfam" id="TIGR03114">
    <property type="entry name" value="cas8u_csf1"/>
    <property type="match status" value="1"/>
</dbReference>
<organism evidence="1 2">
    <name type="scientific">Acidithiobacillus ferrooxidans (strain ATCC 23270 / DSM 14882 / CIP 104768 / NCIMB 8455)</name>
    <name type="common">Ferrobacillus ferrooxidans (strain ATCC 23270)</name>
    <dbReference type="NCBI Taxonomy" id="243159"/>
    <lineage>
        <taxon>Bacteria</taxon>
        <taxon>Pseudomonadati</taxon>
        <taxon>Pseudomonadota</taxon>
        <taxon>Acidithiobacillia</taxon>
        <taxon>Acidithiobacillales</taxon>
        <taxon>Acidithiobacillaceae</taxon>
        <taxon>Acidithiobacillus</taxon>
    </lineage>
</organism>
<dbReference type="STRING" id="243159.AFE_1038"/>
<dbReference type="Proteomes" id="UP000001362">
    <property type="component" value="Chromosome"/>
</dbReference>
<evidence type="ECO:0000313" key="1">
    <source>
        <dbReference type="EMBL" id="ACK77937.1"/>
    </source>
</evidence>
<dbReference type="InterPro" id="IPR017545">
    <property type="entry name" value="CRISPR-assoc_prot_Csf1"/>
</dbReference>
<dbReference type="KEGG" id="afr:AFE_1038"/>
<accession>B7J7L3</accession>
<protein>
    <submittedName>
        <fullName evidence="1">CRISPR-associated protein, Csf1 family</fullName>
    </submittedName>
</protein>
<proteinExistence type="predicted"/>
<dbReference type="eggNOG" id="ENOG5033MYW">
    <property type="taxonomic scope" value="Bacteria"/>
</dbReference>
<dbReference type="RefSeq" id="WP_012606749.1">
    <property type="nucleotide sequence ID" value="NC_011761.1"/>
</dbReference>
<dbReference type="GeneID" id="65280342"/>
<dbReference type="PaxDb" id="243159-AFE_1038"/>
<evidence type="ECO:0000313" key="2">
    <source>
        <dbReference type="Proteomes" id="UP000001362"/>
    </source>
</evidence>
<gene>
    <name evidence="1" type="primary">csf1</name>
    <name evidence="1" type="ordered locus">AFE_1038</name>
</gene>
<sequence>MHLTSSDIVCMAMGLKPEGALAPHEGTCSFCGKNIWPGDRYTKFSVGPSFMDVADLAARGSGMTCGHCTPLMSSAMLRATANGIFSEGGVQPFAKWVDVARGLLNPPEPPFVMLYATRKSQHMAWRARVNLSRDLFYVRVGLRDLKIRRPVLLSAVQACQTLGSFMGIKPTAKSLAHPFAVLSSDLKDPAHSLLRRKGPEKTLDEAAEAYPEAYQLIQSLTLGETWAMRFLLSPNAGAQAAAQSEGALS</sequence>
<dbReference type="HOGENOM" id="CLU_1113959_0_0_6"/>
<name>B7J7L3_ACIF2</name>